<feature type="region of interest" description="Disordered" evidence="1">
    <location>
        <begin position="1"/>
        <end position="26"/>
    </location>
</feature>
<gene>
    <name evidence="2" type="ORF">B0T26DRAFT_416734</name>
</gene>
<keyword evidence="3" id="KW-1185">Reference proteome</keyword>
<evidence type="ECO:0000313" key="3">
    <source>
        <dbReference type="Proteomes" id="UP001172101"/>
    </source>
</evidence>
<dbReference type="AlphaFoldDB" id="A0AA40A5K8"/>
<evidence type="ECO:0000313" key="2">
    <source>
        <dbReference type="EMBL" id="KAK0709677.1"/>
    </source>
</evidence>
<sequence>MTIELNQAKGKRKEKSNAESNHKPGIAILGKEKKAQCHDVGAWPSSHNHFPSFGARHRRRPVRQEFALPCLVGDRPFGAAPTTKWGKCRPNRTGKPSPCVIRPLALVLPTPTPPPSLSTLSLPLNVSCKGKARSAQRKYSDDLRSPPSLPPFSNIFSSSSRLPALVSCHVGTGWTAPGLFIRPACKVSDFDALLGKFLRRS</sequence>
<dbReference type="RefSeq" id="XP_060292981.1">
    <property type="nucleotide sequence ID" value="XM_060434892.1"/>
</dbReference>
<dbReference type="GeneID" id="85318162"/>
<evidence type="ECO:0000256" key="1">
    <source>
        <dbReference type="SAM" id="MobiDB-lite"/>
    </source>
</evidence>
<proteinExistence type="predicted"/>
<comment type="caution">
    <text evidence="2">The sequence shown here is derived from an EMBL/GenBank/DDBJ whole genome shotgun (WGS) entry which is preliminary data.</text>
</comment>
<reference evidence="2" key="1">
    <citation type="submission" date="2023-06" db="EMBL/GenBank/DDBJ databases">
        <title>Genome-scale phylogeny and comparative genomics of the fungal order Sordariales.</title>
        <authorList>
            <consortium name="Lawrence Berkeley National Laboratory"/>
            <person name="Hensen N."/>
            <person name="Bonometti L."/>
            <person name="Westerberg I."/>
            <person name="Brannstrom I.O."/>
            <person name="Guillou S."/>
            <person name="Cros-Aarteil S."/>
            <person name="Calhoun S."/>
            <person name="Haridas S."/>
            <person name="Kuo A."/>
            <person name="Mondo S."/>
            <person name="Pangilinan J."/>
            <person name="Riley R."/>
            <person name="LaButti K."/>
            <person name="Andreopoulos B."/>
            <person name="Lipzen A."/>
            <person name="Chen C."/>
            <person name="Yanf M."/>
            <person name="Daum C."/>
            <person name="Ng V."/>
            <person name="Clum A."/>
            <person name="Steindorff A."/>
            <person name="Ohm R."/>
            <person name="Martin F."/>
            <person name="Silar P."/>
            <person name="Natvig D."/>
            <person name="Lalanne C."/>
            <person name="Gautier V."/>
            <person name="Ament-velasquez S.L."/>
            <person name="Kruys A."/>
            <person name="Hutchinson M.I."/>
            <person name="Powell A.J."/>
            <person name="Barry K."/>
            <person name="Miller A.N."/>
            <person name="Grigoriev I.V."/>
            <person name="Debuchy R."/>
            <person name="Gladieux P."/>
            <person name="Thoren M.H."/>
            <person name="Johannesson H."/>
        </authorList>
    </citation>
    <scope>NUCLEOTIDE SEQUENCE</scope>
    <source>
        <strain evidence="2">SMH2392-1A</strain>
    </source>
</reference>
<protein>
    <submittedName>
        <fullName evidence="2">Uncharacterized protein</fullName>
    </submittedName>
</protein>
<dbReference type="EMBL" id="JAUIRO010000006">
    <property type="protein sequence ID" value="KAK0709677.1"/>
    <property type="molecule type" value="Genomic_DNA"/>
</dbReference>
<organism evidence="2 3">
    <name type="scientific">Lasiosphaeria miniovina</name>
    <dbReference type="NCBI Taxonomy" id="1954250"/>
    <lineage>
        <taxon>Eukaryota</taxon>
        <taxon>Fungi</taxon>
        <taxon>Dikarya</taxon>
        <taxon>Ascomycota</taxon>
        <taxon>Pezizomycotina</taxon>
        <taxon>Sordariomycetes</taxon>
        <taxon>Sordariomycetidae</taxon>
        <taxon>Sordariales</taxon>
        <taxon>Lasiosphaeriaceae</taxon>
        <taxon>Lasiosphaeria</taxon>
    </lineage>
</organism>
<name>A0AA40A5K8_9PEZI</name>
<accession>A0AA40A5K8</accession>
<dbReference type="Proteomes" id="UP001172101">
    <property type="component" value="Unassembled WGS sequence"/>
</dbReference>